<dbReference type="RefSeq" id="XP_002776909.1">
    <property type="nucleotide sequence ID" value="XM_002776863.1"/>
</dbReference>
<dbReference type="EMBL" id="GG678922">
    <property type="protein sequence ID" value="EER08725.1"/>
    <property type="molecule type" value="Genomic_DNA"/>
</dbReference>
<evidence type="ECO:0000313" key="3">
    <source>
        <dbReference type="Proteomes" id="UP000007800"/>
    </source>
</evidence>
<dbReference type="SUPFAM" id="SSF49899">
    <property type="entry name" value="Concanavalin A-like lectins/glucanases"/>
    <property type="match status" value="1"/>
</dbReference>
<dbReference type="InParanoid" id="C5L3Z6"/>
<organism evidence="3">
    <name type="scientific">Perkinsus marinus (strain ATCC 50983 / TXsc)</name>
    <dbReference type="NCBI Taxonomy" id="423536"/>
    <lineage>
        <taxon>Eukaryota</taxon>
        <taxon>Sar</taxon>
        <taxon>Alveolata</taxon>
        <taxon>Perkinsozoa</taxon>
        <taxon>Perkinsea</taxon>
        <taxon>Perkinsida</taxon>
        <taxon>Perkinsidae</taxon>
        <taxon>Perkinsus</taxon>
    </lineage>
</organism>
<evidence type="ECO:0000313" key="2">
    <source>
        <dbReference type="EMBL" id="EER08725.1"/>
    </source>
</evidence>
<dbReference type="PROSITE" id="PS50188">
    <property type="entry name" value="B302_SPRY"/>
    <property type="match status" value="1"/>
</dbReference>
<sequence>MFEKLEAAFRRAASWLVQVGLGGRGGLPKRHLKYSWGLHGDDGNLFHGSGMHHAGDAFSRPFGAGDTIGCGVDYRNNTIFYTLNGQLLGDAFSLHSVPFRRRMIPMVGLDTEWYVEINLGQENFMYRGLPTSTATTLAELADYAINKGWFSSDGNESESWSEVIEMRDDIFEDDVTSDDDLLNDSDFVVEGIDDEFDDIDELEYFDINPEENLVETMRNLLSSKIAIQITMILCALLEREGLGTFMGLERYLPILNEDLYATFTCTIELSMKH</sequence>
<dbReference type="InterPro" id="IPR050618">
    <property type="entry name" value="Ubq-SigPath_Reg"/>
</dbReference>
<dbReference type="InterPro" id="IPR001870">
    <property type="entry name" value="B30.2/SPRY"/>
</dbReference>
<dbReference type="InterPro" id="IPR043136">
    <property type="entry name" value="B30.2/SPRY_sf"/>
</dbReference>
<dbReference type="SMART" id="SM00449">
    <property type="entry name" value="SPRY"/>
    <property type="match status" value="1"/>
</dbReference>
<dbReference type="Gene3D" id="2.60.120.920">
    <property type="match status" value="1"/>
</dbReference>
<dbReference type="OrthoDB" id="427359at2759"/>
<name>C5L3Z6_PERM5</name>
<dbReference type="InterPro" id="IPR044736">
    <property type="entry name" value="Gid1/RanBPM/SPLA_SPRY"/>
</dbReference>
<dbReference type="CDD" id="cd12885">
    <property type="entry name" value="SPRY_RanBP_like"/>
    <property type="match status" value="1"/>
</dbReference>
<dbReference type="InterPro" id="IPR003877">
    <property type="entry name" value="SPRY_dom"/>
</dbReference>
<dbReference type="GeneID" id="9042805"/>
<dbReference type="PANTHER" id="PTHR12864">
    <property type="entry name" value="RAN BINDING PROTEIN 9-RELATED"/>
    <property type="match status" value="1"/>
</dbReference>
<gene>
    <name evidence="2" type="ORF">Pmar_PMAR017784</name>
</gene>
<evidence type="ECO:0000259" key="1">
    <source>
        <dbReference type="PROSITE" id="PS50188"/>
    </source>
</evidence>
<dbReference type="InterPro" id="IPR013320">
    <property type="entry name" value="ConA-like_dom_sf"/>
</dbReference>
<proteinExistence type="predicted"/>
<keyword evidence="3" id="KW-1185">Reference proteome</keyword>
<protein>
    <recommendedName>
        <fullName evidence="1">B30.2/SPRY domain-containing protein</fullName>
    </recommendedName>
</protein>
<accession>C5L3Z6</accession>
<reference evidence="2 3" key="1">
    <citation type="submission" date="2008-07" db="EMBL/GenBank/DDBJ databases">
        <authorList>
            <person name="El-Sayed N."/>
            <person name="Caler E."/>
            <person name="Inman J."/>
            <person name="Amedeo P."/>
            <person name="Hass B."/>
            <person name="Wortman J."/>
        </authorList>
    </citation>
    <scope>NUCLEOTIDE SEQUENCE [LARGE SCALE GENOMIC DNA]</scope>
    <source>
        <strain evidence="3">ATCC 50983 / TXsc</strain>
    </source>
</reference>
<dbReference type="Proteomes" id="UP000007800">
    <property type="component" value="Unassembled WGS sequence"/>
</dbReference>
<dbReference type="AlphaFoldDB" id="C5L3Z6"/>
<feature type="domain" description="B30.2/SPRY" evidence="1">
    <location>
        <begin position="1"/>
        <end position="124"/>
    </location>
</feature>
<dbReference type="Pfam" id="PF00622">
    <property type="entry name" value="SPRY"/>
    <property type="match status" value="1"/>
</dbReference>